<dbReference type="AlphaFoldDB" id="A0A7U3UW62"/>
<dbReference type="PANTHER" id="PTHR22925:SF3">
    <property type="entry name" value="GLYCOSYL HYDROLASE FAMILY PROTEIN 43"/>
    <property type="match status" value="1"/>
</dbReference>
<dbReference type="GO" id="GO:0005975">
    <property type="term" value="P:carbohydrate metabolic process"/>
    <property type="evidence" value="ECO:0007669"/>
    <property type="project" value="InterPro"/>
</dbReference>
<dbReference type="Pfam" id="PF04616">
    <property type="entry name" value="Glyco_hydro_43"/>
    <property type="match status" value="1"/>
</dbReference>
<evidence type="ECO:0000256" key="1">
    <source>
        <dbReference type="ARBA" id="ARBA00009865"/>
    </source>
</evidence>
<evidence type="ECO:0008006" key="8">
    <source>
        <dbReference type="Google" id="ProtNLM"/>
    </source>
</evidence>
<dbReference type="KEGG" id="arev:RVR_6755"/>
<feature type="compositionally biased region" description="Pro residues" evidence="5">
    <location>
        <begin position="326"/>
        <end position="336"/>
    </location>
</feature>
<keyword evidence="7" id="KW-1185">Reference proteome</keyword>
<dbReference type="Gene3D" id="2.115.10.20">
    <property type="entry name" value="Glycosyl hydrolase domain, family 43"/>
    <property type="match status" value="1"/>
</dbReference>
<feature type="region of interest" description="Disordered" evidence="5">
    <location>
        <begin position="305"/>
        <end position="345"/>
    </location>
</feature>
<dbReference type="InterPro" id="IPR006710">
    <property type="entry name" value="Glyco_hydro_43"/>
</dbReference>
<evidence type="ECO:0000313" key="6">
    <source>
        <dbReference type="EMBL" id="BBA99922.1"/>
    </source>
</evidence>
<evidence type="ECO:0000256" key="2">
    <source>
        <dbReference type="ARBA" id="ARBA00022801"/>
    </source>
</evidence>
<gene>
    <name evidence="6" type="ORF">RVR_6755</name>
</gene>
<proteinExistence type="inferred from homology"/>
<dbReference type="RefSeq" id="WP_202235973.1">
    <property type="nucleotide sequence ID" value="NZ_AP018365.1"/>
</dbReference>
<reference evidence="6 7" key="4">
    <citation type="journal article" date="2020" name="Sci. Rep.">
        <title>beta-carboline chemical signals induce reveromycin production through a LuxR family regulator in Streptomyces sp. SN-593.</title>
        <authorList>
            <person name="Panthee S."/>
            <person name="Kito N."/>
            <person name="Hayashi T."/>
            <person name="Shimizu T."/>
            <person name="Ishikawa J."/>
            <person name="Hamamoto H."/>
            <person name="Osada H."/>
            <person name="Takahashi S."/>
        </authorList>
    </citation>
    <scope>NUCLEOTIDE SEQUENCE [LARGE SCALE GENOMIC DNA]</scope>
    <source>
        <strain evidence="6 7">SN-593</strain>
    </source>
</reference>
<keyword evidence="3 4" id="KW-0326">Glycosidase</keyword>
<dbReference type="InterPro" id="IPR023296">
    <property type="entry name" value="Glyco_hydro_beta-prop_sf"/>
</dbReference>
<reference evidence="6 7" key="1">
    <citation type="journal article" date="2010" name="J. Bacteriol.">
        <title>Biochemical characterization of a novel indole prenyltransferase from Streptomyces sp. SN-593.</title>
        <authorList>
            <person name="Takahashi S."/>
            <person name="Takagi H."/>
            <person name="Toyoda A."/>
            <person name="Uramoto M."/>
            <person name="Nogawa T."/>
            <person name="Ueki M."/>
            <person name="Sakaki Y."/>
            <person name="Osada H."/>
        </authorList>
    </citation>
    <scope>NUCLEOTIDE SEQUENCE [LARGE SCALE GENOMIC DNA]</scope>
    <source>
        <strain evidence="6 7">SN-593</strain>
    </source>
</reference>
<accession>A0A7U3UW62</accession>
<evidence type="ECO:0000313" key="7">
    <source>
        <dbReference type="Proteomes" id="UP000595703"/>
    </source>
</evidence>
<comment type="similarity">
    <text evidence="1 4">Belongs to the glycosyl hydrolase 43 family.</text>
</comment>
<reference evidence="6 7" key="3">
    <citation type="journal article" date="2011" name="Nat. Chem. Biol.">
        <title>Reveromycin A biosynthesis uses RevG and RevJ for stereospecific spiroacetal formation.</title>
        <authorList>
            <person name="Takahashi S."/>
            <person name="Toyoda A."/>
            <person name="Sekiyama Y."/>
            <person name="Takagi H."/>
            <person name="Nogawa T."/>
            <person name="Uramoto M."/>
            <person name="Suzuki R."/>
            <person name="Koshino H."/>
            <person name="Kumano T."/>
            <person name="Panthee S."/>
            <person name="Dairi T."/>
            <person name="Ishikawa J."/>
            <person name="Ikeda H."/>
            <person name="Sakaki Y."/>
            <person name="Osada H."/>
        </authorList>
    </citation>
    <scope>NUCLEOTIDE SEQUENCE [LARGE SCALE GENOMIC DNA]</scope>
    <source>
        <strain evidence="6 7">SN-593</strain>
    </source>
</reference>
<sequence>MTDITTTRPFLDQYGRFAQLHGVGVLRTGDRFHAWGEDKSAGGTFAGIACYSSADLATWRHEGTALEVGTGDLAPGRVVERPKVLRNPRTGGYVMYLHIDSADYADARVGFATSDGPAGPYTYRGSVRPLGNLSRDIGVYAEDGVGYLLSEDRDHGLHVYRLTEDLLGVEALVSTTLGERGDHGYESPALVRVDGTYYLFGSDLTGWAANDNRYATAPSLAGPWSPWRRFAPAGSATYDSQISTVVTVEGSAGTTHVYVGDRWVPDALERSLPVWLPLRIGGGRARLDWVDRWSLDVASGTVTVGEAGAEAGPEAGSEAGAGPGPGTAPVPGPDAPAGPARGQDE</sequence>
<organism evidence="6 7">
    <name type="scientific">Actinacidiphila reveromycinica</name>
    <dbReference type="NCBI Taxonomy" id="659352"/>
    <lineage>
        <taxon>Bacteria</taxon>
        <taxon>Bacillati</taxon>
        <taxon>Actinomycetota</taxon>
        <taxon>Actinomycetes</taxon>
        <taxon>Kitasatosporales</taxon>
        <taxon>Streptomycetaceae</taxon>
        <taxon>Actinacidiphila</taxon>
    </lineage>
</organism>
<dbReference type="Proteomes" id="UP000595703">
    <property type="component" value="Chromosome"/>
</dbReference>
<dbReference type="PANTHER" id="PTHR22925">
    <property type="entry name" value="GLYCOSYL HYDROLASE 43 FAMILY MEMBER"/>
    <property type="match status" value="1"/>
</dbReference>
<name>A0A7U3UW62_9ACTN</name>
<evidence type="ECO:0000256" key="4">
    <source>
        <dbReference type="RuleBase" id="RU361187"/>
    </source>
</evidence>
<keyword evidence="2 4" id="KW-0378">Hydrolase</keyword>
<dbReference type="EMBL" id="AP018365">
    <property type="protein sequence ID" value="BBA99922.1"/>
    <property type="molecule type" value="Genomic_DNA"/>
</dbReference>
<evidence type="ECO:0000256" key="3">
    <source>
        <dbReference type="ARBA" id="ARBA00023295"/>
    </source>
</evidence>
<dbReference type="GO" id="GO:0004553">
    <property type="term" value="F:hydrolase activity, hydrolyzing O-glycosyl compounds"/>
    <property type="evidence" value="ECO:0007669"/>
    <property type="project" value="InterPro"/>
</dbReference>
<protein>
    <recommendedName>
        <fullName evidence="8">Glycosyl hydrolase family 43</fullName>
    </recommendedName>
</protein>
<dbReference type="CDD" id="cd18821">
    <property type="entry name" value="GH43_Pc3Gal43A-like"/>
    <property type="match status" value="1"/>
</dbReference>
<dbReference type="SUPFAM" id="SSF75005">
    <property type="entry name" value="Arabinanase/levansucrase/invertase"/>
    <property type="match status" value="1"/>
</dbReference>
<feature type="compositionally biased region" description="Low complexity" evidence="5">
    <location>
        <begin position="305"/>
        <end position="318"/>
    </location>
</feature>
<reference evidence="6 7" key="2">
    <citation type="journal article" date="2011" name="J. Antibiot.">
        <title>Furaquinocins I and J: novel polyketide isoprenoid hybrid compounds from Streptomyces reveromyceticus SN-593.</title>
        <authorList>
            <person name="Panthee S."/>
            <person name="Takahashi S."/>
            <person name="Takagi H."/>
            <person name="Nogawa T."/>
            <person name="Oowada E."/>
            <person name="Uramoto M."/>
            <person name="Osada H."/>
        </authorList>
    </citation>
    <scope>NUCLEOTIDE SEQUENCE [LARGE SCALE GENOMIC DNA]</scope>
    <source>
        <strain evidence="6 7">SN-593</strain>
    </source>
</reference>
<evidence type="ECO:0000256" key="5">
    <source>
        <dbReference type="SAM" id="MobiDB-lite"/>
    </source>
</evidence>